<organism evidence="1 2">
    <name type="scientific">Granulicatella seriolae</name>
    <dbReference type="NCBI Taxonomy" id="2967226"/>
    <lineage>
        <taxon>Bacteria</taxon>
        <taxon>Bacillati</taxon>
        <taxon>Bacillota</taxon>
        <taxon>Bacilli</taxon>
        <taxon>Lactobacillales</taxon>
        <taxon>Carnobacteriaceae</taxon>
        <taxon>Granulicatella</taxon>
    </lineage>
</organism>
<reference evidence="1" key="3">
    <citation type="journal article" date="2023" name="Microbiol. Resour. Announc.">
        <title>Draft Genome Sequence of Granulicatella sp. Strain S8, Isolated from a Marine Fish, Seriola quinqueradiata.</title>
        <authorList>
            <person name="Lee M."/>
            <person name="Farooq A."/>
            <person name="Jeong J.B."/>
            <person name="Jung M.Y."/>
        </authorList>
    </citation>
    <scope>NUCLEOTIDE SEQUENCE</scope>
    <source>
        <strain evidence="1">S8</strain>
    </source>
</reference>
<keyword evidence="2" id="KW-1185">Reference proteome</keyword>
<evidence type="ECO:0000313" key="2">
    <source>
        <dbReference type="Proteomes" id="UP001059480"/>
    </source>
</evidence>
<accession>A0ABT1WLT4</accession>
<gene>
    <name evidence="1" type="ORF">NPA36_02810</name>
</gene>
<name>A0ABT1WLT4_9LACT</name>
<comment type="caution">
    <text evidence="1">The sequence shown here is derived from an EMBL/GenBank/DDBJ whole genome shotgun (WGS) entry which is preliminary data.</text>
</comment>
<evidence type="ECO:0008006" key="3">
    <source>
        <dbReference type="Google" id="ProtNLM"/>
    </source>
</evidence>
<sequence length="130" mass="15464">MNREIEIEKELENFRLKDKGEYSKVLAQLTKEDSQEDIVCYLLLDEGFVFFPQMDKESLTPKVPQVIPFFFVKNLTYKDGFFSLKLDFVHEENTYHLTIPHRKMNAKWQYGEYKKFLSLLAQAKTKKVSV</sequence>
<dbReference type="RefSeq" id="WP_256944587.1">
    <property type="nucleotide sequence ID" value="NZ_JANHNZ010000002.1"/>
</dbReference>
<evidence type="ECO:0000313" key="1">
    <source>
        <dbReference type="EMBL" id="MCQ9209472.1"/>
    </source>
</evidence>
<proteinExistence type="predicted"/>
<dbReference type="Proteomes" id="UP001059480">
    <property type="component" value="Unassembled WGS sequence"/>
</dbReference>
<dbReference type="EMBL" id="JANHNZ010000002">
    <property type="protein sequence ID" value="MCQ9209472.1"/>
    <property type="molecule type" value="Genomic_DNA"/>
</dbReference>
<protein>
    <recommendedName>
        <fullName evidence="3">YokE-like PH domain-containing protein</fullName>
    </recommendedName>
</protein>
<reference evidence="1" key="1">
    <citation type="submission" date="2022-07" db="EMBL/GenBank/DDBJ databases">
        <authorList>
            <person name="Jung M.-Y."/>
            <person name="Lee M."/>
        </authorList>
    </citation>
    <scope>NUCLEOTIDE SEQUENCE</scope>
    <source>
        <strain evidence="1">S8</strain>
    </source>
</reference>
<reference evidence="1" key="2">
    <citation type="journal article" date="2023" name="Curr. Microbiol.">
        <title>Granulicatella seriolae sp. nov., a Novel Facultative Anaerobe Isolated from Yellowtail Marine Fish.</title>
        <authorList>
            <person name="Lee M."/>
            <person name="Choi Y.J."/>
            <person name="Farooq A."/>
            <person name="Jeong J.B."/>
            <person name="Jung M.Y."/>
        </authorList>
    </citation>
    <scope>NUCLEOTIDE SEQUENCE</scope>
    <source>
        <strain evidence="1">S8</strain>
    </source>
</reference>